<keyword evidence="1" id="KW-0472">Membrane</keyword>
<reference evidence="3" key="1">
    <citation type="submission" date="2020-05" db="EMBL/GenBank/DDBJ databases">
        <authorList>
            <person name="Chiriac C."/>
            <person name="Salcher M."/>
            <person name="Ghai R."/>
            <person name="Kavagutti S V."/>
        </authorList>
    </citation>
    <scope>NUCLEOTIDE SEQUENCE</scope>
</reference>
<proteinExistence type="predicted"/>
<feature type="transmembrane region" description="Helical" evidence="1">
    <location>
        <begin position="21"/>
        <end position="43"/>
    </location>
</feature>
<gene>
    <name evidence="3" type="ORF">UFOPK3609_00062</name>
</gene>
<keyword evidence="1" id="KW-1133">Transmembrane helix</keyword>
<keyword evidence="1" id="KW-0812">Transmembrane</keyword>
<name>A0A6J7FMB8_9ZZZZ</name>
<evidence type="ECO:0000259" key="2">
    <source>
        <dbReference type="Pfam" id="PF07811"/>
    </source>
</evidence>
<protein>
    <submittedName>
        <fullName evidence="3">Unannotated protein</fullName>
    </submittedName>
</protein>
<dbReference type="AlphaFoldDB" id="A0A6J7FMB8"/>
<dbReference type="Pfam" id="PF07811">
    <property type="entry name" value="TadE"/>
    <property type="match status" value="1"/>
</dbReference>
<evidence type="ECO:0000256" key="1">
    <source>
        <dbReference type="SAM" id="Phobius"/>
    </source>
</evidence>
<dbReference type="EMBL" id="CAFBMQ010000001">
    <property type="protein sequence ID" value="CAB4896762.1"/>
    <property type="molecule type" value="Genomic_DNA"/>
</dbReference>
<feature type="domain" description="TadE-like" evidence="2">
    <location>
        <begin position="20"/>
        <end position="62"/>
    </location>
</feature>
<evidence type="ECO:0000313" key="3">
    <source>
        <dbReference type="EMBL" id="CAB4896762.1"/>
    </source>
</evidence>
<sequence>MTRQRPRRHCRTARVTQEAGSTTLELVIWAPGLLLVIGLLVVAGRVNGANAAVEQAAADAARSASIARTPGAASTSAVTSAQQSLAAQALQCTTVDVTVDTGGFAASPGQPATVTATVSCPVRLSDLGIPGLPGTRTVSHTAVSSLDTFRERS</sequence>
<accession>A0A6J7FMB8</accession>
<dbReference type="InterPro" id="IPR012495">
    <property type="entry name" value="TadE-like_dom"/>
</dbReference>
<organism evidence="3">
    <name type="scientific">freshwater metagenome</name>
    <dbReference type="NCBI Taxonomy" id="449393"/>
    <lineage>
        <taxon>unclassified sequences</taxon>
        <taxon>metagenomes</taxon>
        <taxon>ecological metagenomes</taxon>
    </lineage>
</organism>